<dbReference type="Proteomes" id="UP000290624">
    <property type="component" value="Unassembled WGS sequence"/>
</dbReference>
<reference evidence="2 3" key="1">
    <citation type="submission" date="2018-01" db="EMBL/GenBank/DDBJ databases">
        <title>Lactibacter flavus gen. nov., sp. nov., a novel bacterium of the family Propionibacteriaceae isolated from raw milk and dairy products.</title>
        <authorList>
            <person name="Wenning M."/>
            <person name="Breitenwieser F."/>
            <person name="Huptas C."/>
            <person name="von Neubeck M."/>
            <person name="Busse H.-J."/>
            <person name="Scherer S."/>
        </authorList>
    </citation>
    <scope>NUCLEOTIDE SEQUENCE [LARGE SCALE GENOMIC DNA]</scope>
    <source>
        <strain evidence="2 3">VG341</strain>
    </source>
</reference>
<dbReference type="EMBL" id="PPCV01000003">
    <property type="protein sequence ID" value="RXW32508.1"/>
    <property type="molecule type" value="Genomic_DNA"/>
</dbReference>
<protein>
    <submittedName>
        <fullName evidence="2">Uncharacterized protein</fullName>
    </submittedName>
</protein>
<comment type="caution">
    <text evidence="2">The sequence shown here is derived from an EMBL/GenBank/DDBJ whole genome shotgun (WGS) entry which is preliminary data.</text>
</comment>
<accession>A0A4V1Q7G5</accession>
<keyword evidence="1" id="KW-0472">Membrane</keyword>
<proteinExistence type="predicted"/>
<keyword evidence="1" id="KW-0812">Transmembrane</keyword>
<dbReference type="RefSeq" id="WP_129458119.1">
    <property type="nucleotide sequence ID" value="NZ_PPCV01000003.1"/>
</dbReference>
<name>A0A4V1Q7G5_9ACTN</name>
<keyword evidence="1" id="KW-1133">Transmembrane helix</keyword>
<evidence type="ECO:0000256" key="1">
    <source>
        <dbReference type="SAM" id="Phobius"/>
    </source>
</evidence>
<evidence type="ECO:0000313" key="3">
    <source>
        <dbReference type="Proteomes" id="UP000290624"/>
    </source>
</evidence>
<sequence length="101" mass="10650">MGGIAIAITMVWVCTGLAWALIVDRDTVRGAMKNPEQSVESVWFDRAASGAFSDTLMTTGLGTAAIVFARIDISATVALSAVILIAMASCAVRYVIQQRQG</sequence>
<organism evidence="2 3">
    <name type="scientific">Propioniciclava flava</name>
    <dbReference type="NCBI Taxonomy" id="2072026"/>
    <lineage>
        <taxon>Bacteria</taxon>
        <taxon>Bacillati</taxon>
        <taxon>Actinomycetota</taxon>
        <taxon>Actinomycetes</taxon>
        <taxon>Propionibacteriales</taxon>
        <taxon>Propionibacteriaceae</taxon>
        <taxon>Propioniciclava</taxon>
    </lineage>
</organism>
<dbReference type="AlphaFoldDB" id="A0A4V1Q7G5"/>
<feature type="transmembrane region" description="Helical" evidence="1">
    <location>
        <begin position="73"/>
        <end position="96"/>
    </location>
</feature>
<evidence type="ECO:0000313" key="2">
    <source>
        <dbReference type="EMBL" id="RXW32508.1"/>
    </source>
</evidence>
<dbReference type="OrthoDB" id="4420630at2"/>
<gene>
    <name evidence="2" type="ORF">C1706_04880</name>
</gene>
<keyword evidence="3" id="KW-1185">Reference proteome</keyword>